<evidence type="ECO:0000256" key="1">
    <source>
        <dbReference type="SAM" id="Phobius"/>
    </source>
</evidence>
<dbReference type="GeneID" id="94348205"/>
<protein>
    <submittedName>
        <fullName evidence="2">Uncharacterized protein</fullName>
    </submittedName>
</protein>
<dbReference type="NCBIfam" id="TIGR01571">
    <property type="entry name" value="A_thal_Cys_rich"/>
    <property type="match status" value="1"/>
</dbReference>
<organism evidence="2 3">
    <name type="scientific">Bremia lactucae</name>
    <name type="common">Lettuce downy mildew</name>
    <dbReference type="NCBI Taxonomy" id="4779"/>
    <lineage>
        <taxon>Eukaryota</taxon>
        <taxon>Sar</taxon>
        <taxon>Stramenopiles</taxon>
        <taxon>Oomycota</taxon>
        <taxon>Peronosporomycetes</taxon>
        <taxon>Peronosporales</taxon>
        <taxon>Peronosporaceae</taxon>
        <taxon>Bremia</taxon>
    </lineage>
</organism>
<feature type="transmembrane region" description="Helical" evidence="1">
    <location>
        <begin position="145"/>
        <end position="163"/>
    </location>
</feature>
<dbReference type="InterPro" id="IPR006461">
    <property type="entry name" value="PLAC_motif_containing"/>
</dbReference>
<reference evidence="2 3" key="1">
    <citation type="journal article" date="2021" name="Genome Biol.">
        <title>AFLAP: assembly-free linkage analysis pipeline using k-mers from genome sequencing data.</title>
        <authorList>
            <person name="Fletcher K."/>
            <person name="Zhang L."/>
            <person name="Gil J."/>
            <person name="Han R."/>
            <person name="Cavanaugh K."/>
            <person name="Michelmore R."/>
        </authorList>
    </citation>
    <scope>NUCLEOTIDE SEQUENCE [LARGE SCALE GENOMIC DNA]</scope>
    <source>
        <strain evidence="2 3">SF5</strain>
    </source>
</reference>
<dbReference type="Pfam" id="PF04749">
    <property type="entry name" value="PLAC8"/>
    <property type="match status" value="1"/>
</dbReference>
<accession>A0A976IIH7</accession>
<dbReference type="EMBL" id="SHOA02000012">
    <property type="protein sequence ID" value="TDH72434.1"/>
    <property type="molecule type" value="Genomic_DNA"/>
</dbReference>
<dbReference type="PANTHER" id="PTHR15907">
    <property type="entry name" value="DUF614 FAMILY PROTEIN-RELATED"/>
    <property type="match status" value="1"/>
</dbReference>
<dbReference type="OrthoDB" id="1045822at2759"/>
<dbReference type="RefSeq" id="XP_067821933.1">
    <property type="nucleotide sequence ID" value="XM_067962534.1"/>
</dbReference>
<keyword evidence="1" id="KW-0472">Membrane</keyword>
<name>A0A976IIH7_BRELC</name>
<comment type="caution">
    <text evidence="2">The sequence shown here is derived from an EMBL/GenBank/DDBJ whole genome shotgun (WGS) entry which is preliminary data.</text>
</comment>
<dbReference type="KEGG" id="blac:94348205"/>
<keyword evidence="1" id="KW-1133">Transmembrane helix</keyword>
<keyword evidence="1" id="KW-0812">Transmembrane</keyword>
<dbReference type="AlphaFoldDB" id="A0A976IIH7"/>
<feature type="transmembrane region" description="Helical" evidence="1">
    <location>
        <begin position="99"/>
        <end position="125"/>
    </location>
</feature>
<dbReference type="Proteomes" id="UP000294530">
    <property type="component" value="Unassembled WGS sequence"/>
</dbReference>
<gene>
    <name evidence="2" type="ORF">CCR75_004448</name>
</gene>
<evidence type="ECO:0000313" key="2">
    <source>
        <dbReference type="EMBL" id="TDH72434.1"/>
    </source>
</evidence>
<sequence length="227" mass="24844">MDLQSTRAHFMQVSTSTNSTLNHASEVSHILSPPSALNLSTPRVPDFIAGDGILIGAWASGLFDCFGNVMPNCIMVSFCPFVALAQLSTRLGAVSYTLVLSLLLCAASMQLLMLTVAWNTAGSYYESTDKLDSGFNKTHGEGSNGFFVIVAIVLQMMLFNYIWHLRVKTRRRFQLPGSAVTDCLSSWCCSCCTVDQLRTHVRCYEPGKFTFKAPDVLQAYPGKTCAV</sequence>
<evidence type="ECO:0000313" key="3">
    <source>
        <dbReference type="Proteomes" id="UP000294530"/>
    </source>
</evidence>
<keyword evidence="3" id="KW-1185">Reference proteome</keyword>
<proteinExistence type="predicted"/>